<feature type="chain" id="PRO_5047355403" description="DUF4352 domain-containing protein" evidence="1">
    <location>
        <begin position="31"/>
        <end position="242"/>
    </location>
</feature>
<evidence type="ECO:0000313" key="2">
    <source>
        <dbReference type="EMBL" id="GAA1767938.1"/>
    </source>
</evidence>
<gene>
    <name evidence="2" type="ORF">GCM10009810_28320</name>
</gene>
<feature type="signal peptide" evidence="1">
    <location>
        <begin position="1"/>
        <end position="30"/>
    </location>
</feature>
<evidence type="ECO:0000256" key="1">
    <source>
        <dbReference type="SAM" id="SignalP"/>
    </source>
</evidence>
<protein>
    <recommendedName>
        <fullName evidence="4">DUF4352 domain-containing protein</fullName>
    </recommendedName>
</protein>
<organism evidence="2 3">
    <name type="scientific">Nostocoides vanveenii</name>
    <dbReference type="NCBI Taxonomy" id="330835"/>
    <lineage>
        <taxon>Bacteria</taxon>
        <taxon>Bacillati</taxon>
        <taxon>Actinomycetota</taxon>
        <taxon>Actinomycetes</taxon>
        <taxon>Micrococcales</taxon>
        <taxon>Intrasporangiaceae</taxon>
        <taxon>Nostocoides</taxon>
    </lineage>
</organism>
<dbReference type="InterPro" id="IPR013783">
    <property type="entry name" value="Ig-like_fold"/>
</dbReference>
<keyword evidence="3" id="KW-1185">Reference proteome</keyword>
<keyword evidence="1" id="KW-0732">Signal</keyword>
<dbReference type="EMBL" id="BAAAPN010000057">
    <property type="protein sequence ID" value="GAA1767938.1"/>
    <property type="molecule type" value="Genomic_DNA"/>
</dbReference>
<dbReference type="Gene3D" id="2.60.40.10">
    <property type="entry name" value="Immunoglobulins"/>
    <property type="match status" value="1"/>
</dbReference>
<reference evidence="2 3" key="1">
    <citation type="journal article" date="2019" name="Int. J. Syst. Evol. Microbiol.">
        <title>The Global Catalogue of Microorganisms (GCM) 10K type strain sequencing project: providing services to taxonomists for standard genome sequencing and annotation.</title>
        <authorList>
            <consortium name="The Broad Institute Genomics Platform"/>
            <consortium name="The Broad Institute Genome Sequencing Center for Infectious Disease"/>
            <person name="Wu L."/>
            <person name="Ma J."/>
        </authorList>
    </citation>
    <scope>NUCLEOTIDE SEQUENCE [LARGE SCALE GENOMIC DNA]</scope>
    <source>
        <strain evidence="2 3">JCM 15591</strain>
    </source>
</reference>
<accession>A0ABN2KXQ4</accession>
<evidence type="ECO:0008006" key="4">
    <source>
        <dbReference type="Google" id="ProtNLM"/>
    </source>
</evidence>
<dbReference type="RefSeq" id="WP_344067453.1">
    <property type="nucleotide sequence ID" value="NZ_BAAAPN010000057.1"/>
</dbReference>
<name>A0ABN2KXQ4_9MICO</name>
<dbReference type="Proteomes" id="UP001501475">
    <property type="component" value="Unassembled WGS sequence"/>
</dbReference>
<comment type="caution">
    <text evidence="2">The sequence shown here is derived from an EMBL/GenBank/DDBJ whole genome shotgun (WGS) entry which is preliminary data.</text>
</comment>
<evidence type="ECO:0000313" key="3">
    <source>
        <dbReference type="Proteomes" id="UP001501475"/>
    </source>
</evidence>
<sequence>MRHHRSTNVPIARMPVPRLLGVLAASTALVAVSAGCTGGTDGAGATTGAVAAPTGNSAAAPVPAAAAPLPGASPSALGSTSPPAPAALPAIGTRRGSAIDNATVDVTLNSVVADGAVMTVTWTVRNAGQQPWRIGDYFYAGYYFDSTVKATGVAIDYVEGLARSDGQADGVYVLDRVNARRYLTGRDKDARCACSSGLGLANLEPGGEAVLEAQYKAPPADVTTVDVVIPRVGSFRDVPVTR</sequence>
<proteinExistence type="predicted"/>